<dbReference type="SUPFAM" id="SSF50494">
    <property type="entry name" value="Trypsin-like serine proteases"/>
    <property type="match status" value="2"/>
</dbReference>
<evidence type="ECO:0000256" key="5">
    <source>
        <dbReference type="ARBA" id="ARBA00023157"/>
    </source>
</evidence>
<evidence type="ECO:0000313" key="8">
    <source>
        <dbReference type="EMBL" id="KAF7996276.1"/>
    </source>
</evidence>
<dbReference type="InterPro" id="IPR009003">
    <property type="entry name" value="Peptidase_S1_PA"/>
</dbReference>
<dbReference type="AlphaFoldDB" id="A0A834Y1J9"/>
<accession>A0A834Y1J9</accession>
<dbReference type="PROSITE" id="PS50240">
    <property type="entry name" value="TRYPSIN_DOM"/>
    <property type="match status" value="1"/>
</dbReference>
<evidence type="ECO:0000313" key="9">
    <source>
        <dbReference type="Proteomes" id="UP000639338"/>
    </source>
</evidence>
<dbReference type="CDD" id="cd00190">
    <property type="entry name" value="Tryp_SPc"/>
    <property type="match status" value="2"/>
</dbReference>
<feature type="signal peptide" evidence="6">
    <location>
        <begin position="1"/>
        <end position="20"/>
    </location>
</feature>
<keyword evidence="3" id="KW-0378">Hydrolase</keyword>
<name>A0A834Y1J9_APHGI</name>
<dbReference type="InterPro" id="IPR033116">
    <property type="entry name" value="TRYPSIN_SER"/>
</dbReference>
<dbReference type="InterPro" id="IPR001314">
    <property type="entry name" value="Peptidase_S1A"/>
</dbReference>
<dbReference type="Gene3D" id="2.40.10.10">
    <property type="entry name" value="Trypsin-like serine proteases"/>
    <property type="match status" value="3"/>
</dbReference>
<keyword evidence="5" id="KW-1015">Disulfide bond</keyword>
<keyword evidence="9" id="KW-1185">Reference proteome</keyword>
<dbReference type="PRINTS" id="PR00722">
    <property type="entry name" value="CHYMOTRYPSIN"/>
</dbReference>
<reference evidence="8 9" key="1">
    <citation type="submission" date="2020-08" db="EMBL/GenBank/DDBJ databases">
        <title>Aphidius gifuensis genome sequencing and assembly.</title>
        <authorList>
            <person name="Du Z."/>
        </authorList>
    </citation>
    <scope>NUCLEOTIDE SEQUENCE [LARGE SCALE GENOMIC DNA]</scope>
    <source>
        <strain evidence="8">YNYX2018</strain>
        <tissue evidence="8">Adults</tissue>
    </source>
</reference>
<keyword evidence="6" id="KW-0732">Signal</keyword>
<dbReference type="GO" id="GO:0004252">
    <property type="term" value="F:serine-type endopeptidase activity"/>
    <property type="evidence" value="ECO:0007669"/>
    <property type="project" value="InterPro"/>
</dbReference>
<keyword evidence="2" id="KW-0645">Protease</keyword>
<feature type="domain" description="Peptidase S1" evidence="7">
    <location>
        <begin position="26"/>
        <end position="486"/>
    </location>
</feature>
<evidence type="ECO:0000256" key="2">
    <source>
        <dbReference type="ARBA" id="ARBA00022670"/>
    </source>
</evidence>
<gene>
    <name evidence="8" type="ORF">HCN44_001908</name>
</gene>
<dbReference type="InterPro" id="IPR001254">
    <property type="entry name" value="Trypsin_dom"/>
</dbReference>
<dbReference type="Proteomes" id="UP000639338">
    <property type="component" value="Unassembled WGS sequence"/>
</dbReference>
<comment type="caution">
    <text evidence="8">The sequence shown here is derived from an EMBL/GenBank/DDBJ whole genome shotgun (WGS) entry which is preliminary data.</text>
</comment>
<dbReference type="InterPro" id="IPR043504">
    <property type="entry name" value="Peptidase_S1_PA_chymotrypsin"/>
</dbReference>
<comment type="similarity">
    <text evidence="1">Belongs to the peptidase S1 family.</text>
</comment>
<dbReference type="GO" id="GO:0006508">
    <property type="term" value="P:proteolysis"/>
    <property type="evidence" value="ECO:0007669"/>
    <property type="project" value="UniProtKB-KW"/>
</dbReference>
<dbReference type="OrthoDB" id="6755574at2759"/>
<dbReference type="InterPro" id="IPR050430">
    <property type="entry name" value="Peptidase_S1"/>
</dbReference>
<organism evidence="8 9">
    <name type="scientific">Aphidius gifuensis</name>
    <name type="common">Parasitoid wasp</name>
    <dbReference type="NCBI Taxonomy" id="684658"/>
    <lineage>
        <taxon>Eukaryota</taxon>
        <taxon>Metazoa</taxon>
        <taxon>Ecdysozoa</taxon>
        <taxon>Arthropoda</taxon>
        <taxon>Hexapoda</taxon>
        <taxon>Insecta</taxon>
        <taxon>Pterygota</taxon>
        <taxon>Neoptera</taxon>
        <taxon>Endopterygota</taxon>
        <taxon>Hymenoptera</taxon>
        <taxon>Apocrita</taxon>
        <taxon>Ichneumonoidea</taxon>
        <taxon>Braconidae</taxon>
        <taxon>Aphidiinae</taxon>
        <taxon>Aphidius</taxon>
    </lineage>
</organism>
<sequence>MYKIFISIILILGFFSGTPGKKPKKIVNGEKARSEQEFPYQVSIRIDNNHACGGAIIDETHILTVAHCVTERNGNPVTDISIFSVLVGTLDSSPWFPTLYNIQSIEIHEEYEPWNNFINDIAIITLETKLIFNENQQPIGLPEADVLDGSVVVLSGWGDLNNFWEYFNRPSFLRMLDTTVVSNELCENSHHRKIYSQQLCVLKGLGYGACYGDSGGPFVYNNTVVSVISFVSNGCARGKPDVGGRVYEFQPSKIINGVVAYDGRHPYQVSIRKNNEHICSGSILDPFHVLTAAQCLRNNEGKLFYDLSNFTVSSGTNNIATTIPVTHPVYKAYIPKTFSTADVYINDIAVLRLSRGIPVDRYRQSIKLPEVDVPENASVILSGWGVLNDTETLTIFDQPTYLRTLITTVINNEDCENYHHRKIYPQHLCTLKDRGYGFCTGDAGNPLVYENTIVGIASWVVSCARGMPDVYTRVYQFVPWIKAILKMSDQKLNFFLQ</sequence>
<dbReference type="SMART" id="SM00020">
    <property type="entry name" value="Tryp_SPc"/>
    <property type="match status" value="2"/>
</dbReference>
<evidence type="ECO:0000256" key="4">
    <source>
        <dbReference type="ARBA" id="ARBA00022825"/>
    </source>
</evidence>
<evidence type="ECO:0000256" key="1">
    <source>
        <dbReference type="ARBA" id="ARBA00007664"/>
    </source>
</evidence>
<dbReference type="FunFam" id="2.40.10.10:FF:000068">
    <property type="entry name" value="transmembrane protease serine 2"/>
    <property type="match status" value="1"/>
</dbReference>
<evidence type="ECO:0000256" key="6">
    <source>
        <dbReference type="SAM" id="SignalP"/>
    </source>
</evidence>
<dbReference type="Pfam" id="PF00089">
    <property type="entry name" value="Trypsin"/>
    <property type="match status" value="2"/>
</dbReference>
<evidence type="ECO:0000256" key="3">
    <source>
        <dbReference type="ARBA" id="ARBA00022801"/>
    </source>
</evidence>
<dbReference type="PANTHER" id="PTHR24276:SF96">
    <property type="entry name" value="PEPTIDASE S1 DOMAIN-CONTAINING PROTEIN"/>
    <property type="match status" value="1"/>
</dbReference>
<evidence type="ECO:0000259" key="7">
    <source>
        <dbReference type="PROSITE" id="PS50240"/>
    </source>
</evidence>
<dbReference type="PROSITE" id="PS00135">
    <property type="entry name" value="TRYPSIN_SER"/>
    <property type="match status" value="1"/>
</dbReference>
<protein>
    <recommendedName>
        <fullName evidence="7">Peptidase S1 domain-containing protein</fullName>
    </recommendedName>
</protein>
<dbReference type="PANTHER" id="PTHR24276">
    <property type="entry name" value="POLYSERASE-RELATED"/>
    <property type="match status" value="1"/>
</dbReference>
<proteinExistence type="inferred from homology"/>
<keyword evidence="4" id="KW-0720">Serine protease</keyword>
<dbReference type="EMBL" id="JACMRX010000001">
    <property type="protein sequence ID" value="KAF7996276.1"/>
    <property type="molecule type" value="Genomic_DNA"/>
</dbReference>
<feature type="chain" id="PRO_5032347156" description="Peptidase S1 domain-containing protein" evidence="6">
    <location>
        <begin position="21"/>
        <end position="497"/>
    </location>
</feature>